<sequence>MEIFVTEDFKKDYSCLPEEIKKKAKKQENIFKDNPFYPSLRTEKLVPESRQAWSFRVDKKYRVVFKFLGESRVVFIAIGPHDWIYKIKF</sequence>
<gene>
    <name evidence="1" type="ORF">A2561_00135</name>
</gene>
<evidence type="ECO:0008006" key="3">
    <source>
        <dbReference type="Google" id="ProtNLM"/>
    </source>
</evidence>
<evidence type="ECO:0000313" key="2">
    <source>
        <dbReference type="Proteomes" id="UP000178935"/>
    </source>
</evidence>
<protein>
    <recommendedName>
        <fullName evidence="3">Toxin YoeB</fullName>
    </recommendedName>
</protein>
<dbReference type="AlphaFoldDB" id="A0A1G2JRL5"/>
<dbReference type="Proteomes" id="UP000178935">
    <property type="component" value="Unassembled WGS sequence"/>
</dbReference>
<proteinExistence type="predicted"/>
<comment type="caution">
    <text evidence="1">The sequence shown here is derived from an EMBL/GenBank/DDBJ whole genome shotgun (WGS) entry which is preliminary data.</text>
</comment>
<evidence type="ECO:0000313" key="1">
    <source>
        <dbReference type="EMBL" id="OGZ89786.1"/>
    </source>
</evidence>
<dbReference type="SUPFAM" id="SSF143011">
    <property type="entry name" value="RelE-like"/>
    <property type="match status" value="1"/>
</dbReference>
<reference evidence="1 2" key="1">
    <citation type="journal article" date="2016" name="Nat. Commun.">
        <title>Thousands of microbial genomes shed light on interconnected biogeochemical processes in an aquifer system.</title>
        <authorList>
            <person name="Anantharaman K."/>
            <person name="Brown C.T."/>
            <person name="Hug L.A."/>
            <person name="Sharon I."/>
            <person name="Castelle C.J."/>
            <person name="Probst A.J."/>
            <person name="Thomas B.C."/>
            <person name="Singh A."/>
            <person name="Wilkins M.J."/>
            <person name="Karaoz U."/>
            <person name="Brodie E.L."/>
            <person name="Williams K.H."/>
            <person name="Hubbard S.S."/>
            <person name="Banfield J.F."/>
        </authorList>
    </citation>
    <scope>NUCLEOTIDE SEQUENCE [LARGE SCALE GENOMIC DNA]</scope>
</reference>
<accession>A0A1G2JRL5</accession>
<name>A0A1G2JRL5_9BACT</name>
<dbReference type="InterPro" id="IPR035093">
    <property type="entry name" value="RelE/ParE_toxin_dom_sf"/>
</dbReference>
<organism evidence="1 2">
    <name type="scientific">Candidatus Staskawiczbacteria bacterium RIFOXYD1_FULL_32_13</name>
    <dbReference type="NCBI Taxonomy" id="1802234"/>
    <lineage>
        <taxon>Bacteria</taxon>
        <taxon>Candidatus Staskawicziibacteriota</taxon>
    </lineage>
</organism>
<dbReference type="Gene3D" id="3.30.2310.20">
    <property type="entry name" value="RelE-like"/>
    <property type="match status" value="1"/>
</dbReference>
<dbReference type="EMBL" id="MHPU01000002">
    <property type="protein sequence ID" value="OGZ89786.1"/>
    <property type="molecule type" value="Genomic_DNA"/>
</dbReference>